<keyword evidence="1" id="KW-0812">Transmembrane</keyword>
<organism evidence="2 3">
    <name type="scientific">Thermococcus cleftensis (strain DSM 27260 / KACC 17922 / CL1)</name>
    <dbReference type="NCBI Taxonomy" id="163003"/>
    <lineage>
        <taxon>Archaea</taxon>
        <taxon>Methanobacteriati</taxon>
        <taxon>Methanobacteriota</taxon>
        <taxon>Thermococci</taxon>
        <taxon>Thermococcales</taxon>
        <taxon>Thermococcaceae</taxon>
        <taxon>Thermococcus</taxon>
    </lineage>
</organism>
<feature type="transmembrane region" description="Helical" evidence="1">
    <location>
        <begin position="330"/>
        <end position="351"/>
    </location>
</feature>
<keyword evidence="1" id="KW-0472">Membrane</keyword>
<keyword evidence="1" id="KW-1133">Transmembrane helix</keyword>
<reference evidence="2 3" key="1">
    <citation type="journal article" date="2012" name="J. Bacteriol.">
        <title>Complete Genome Sequence of the Hyperthermophilic Archaeon Thermococcus sp. Strain CL1, Isolated from a Paralvinella sp. Polychaete Worm Collected from a Hydrothermal Vent.</title>
        <authorList>
            <person name="Jung J.H."/>
            <person name="Holden J.F."/>
            <person name="Seo D.H."/>
            <person name="Park K.H."/>
            <person name="Shin H."/>
            <person name="Ryu S."/>
            <person name="Lee J.H."/>
            <person name="Park C.S."/>
        </authorList>
    </citation>
    <scope>NUCLEOTIDE SEQUENCE [LARGE SCALE GENOMIC DNA]</scope>
    <source>
        <strain evidence="3">DSM 27260 / KACC 17922 / CL1</strain>
    </source>
</reference>
<dbReference type="KEGG" id="thm:CL1_1924"/>
<keyword evidence="3" id="KW-1185">Reference proteome</keyword>
<protein>
    <submittedName>
        <fullName evidence="2">Uncharacterized protein</fullName>
    </submittedName>
</protein>
<dbReference type="HOGENOM" id="CLU_770789_0_0_2"/>
<dbReference type="OrthoDB" id="97597at2157"/>
<dbReference type="AlphaFoldDB" id="I3ZWN5"/>
<name>I3ZWN5_THECF</name>
<gene>
    <name evidence="2" type="ORF">CL1_1924</name>
</gene>
<evidence type="ECO:0000313" key="2">
    <source>
        <dbReference type="EMBL" id="AFL96119.1"/>
    </source>
</evidence>
<dbReference type="Proteomes" id="UP000006064">
    <property type="component" value="Chromosome"/>
</dbReference>
<accession>I3ZWN5</accession>
<evidence type="ECO:0000256" key="1">
    <source>
        <dbReference type="SAM" id="Phobius"/>
    </source>
</evidence>
<dbReference type="EMBL" id="CP003651">
    <property type="protein sequence ID" value="AFL96119.1"/>
    <property type="molecule type" value="Genomic_DNA"/>
</dbReference>
<evidence type="ECO:0000313" key="3">
    <source>
        <dbReference type="Proteomes" id="UP000006064"/>
    </source>
</evidence>
<sequence length="361" mass="41019">MAGHRLTYLLLLVTVLIVSSLASASELGSYTSLTYTSERYDPYVHYRLSQGDKPEWITTSLIIYNYSGVLYVIKAHNDTVMRFELAQKGDYISSHVTVLLNNVTVMTFLPRGTAPPVFWNESEVLSEKVEKSHNPDFKDWNWYVFKLGEVTIRGAYLIRKSDLQVVKDGKVYGHTMLFDDPGNPLEKGDSFSEYPFATSIDRVTIDNDKPRRWKNVTYYPPLKTVVTGQYSFNLTQPFGRGYPLMDVQMATLIYTFDASDGKLVFTPNGGPDLWAVGILDASFADEYALYQVEVKHDDSYAVGLVLKAFRLKEGKHETVAFEKRGTETSYVFYASLVVLVLTVVLTRRNVLRRTADRHSGR</sequence>
<dbReference type="STRING" id="163003.CL1_1924"/>
<proteinExistence type="predicted"/>